<evidence type="ECO:0000256" key="1">
    <source>
        <dbReference type="ARBA" id="ARBA00022737"/>
    </source>
</evidence>
<accession>A0A1F8GT31</accession>
<dbReference type="InterPro" id="IPR000504">
    <property type="entry name" value="RRM_dom"/>
</dbReference>
<dbReference type="PANTHER" id="PTHR48025:SF1">
    <property type="entry name" value="RRM DOMAIN-CONTAINING PROTEIN"/>
    <property type="match status" value="1"/>
</dbReference>
<evidence type="ECO:0000259" key="3">
    <source>
        <dbReference type="PROSITE" id="PS50102"/>
    </source>
</evidence>
<dbReference type="STRING" id="1802701.A3A33_02180"/>
<dbReference type="PROSITE" id="PS50102">
    <property type="entry name" value="RRM"/>
    <property type="match status" value="1"/>
</dbReference>
<comment type="caution">
    <text evidence="4">The sequence shown here is derived from an EMBL/GenBank/DDBJ whole genome shotgun (WGS) entry which is preliminary data.</text>
</comment>
<dbReference type="CDD" id="cd21608">
    <property type="entry name" value="RRM2_NsCP33_like"/>
    <property type="match status" value="1"/>
</dbReference>
<dbReference type="Proteomes" id="UP000179047">
    <property type="component" value="Unassembled WGS sequence"/>
</dbReference>
<protein>
    <recommendedName>
        <fullName evidence="3">RRM domain-containing protein</fullName>
    </recommendedName>
</protein>
<dbReference type="Pfam" id="PF00076">
    <property type="entry name" value="RRM_1"/>
    <property type="match status" value="1"/>
</dbReference>
<dbReference type="InterPro" id="IPR050502">
    <property type="entry name" value="Euk_RNA-bind_prot"/>
</dbReference>
<dbReference type="Gene3D" id="3.30.70.330">
    <property type="match status" value="1"/>
</dbReference>
<dbReference type="EMBL" id="MGKP01000023">
    <property type="protein sequence ID" value="OGN28140.1"/>
    <property type="molecule type" value="Genomic_DNA"/>
</dbReference>
<evidence type="ECO:0000256" key="2">
    <source>
        <dbReference type="ARBA" id="ARBA00022884"/>
    </source>
</evidence>
<dbReference type="GO" id="GO:0003729">
    <property type="term" value="F:mRNA binding"/>
    <property type="evidence" value="ECO:0007669"/>
    <property type="project" value="TreeGrafter"/>
</dbReference>
<dbReference type="SUPFAM" id="SSF54928">
    <property type="entry name" value="RNA-binding domain, RBD"/>
    <property type="match status" value="1"/>
</dbReference>
<evidence type="ECO:0000313" key="5">
    <source>
        <dbReference type="Proteomes" id="UP000179047"/>
    </source>
</evidence>
<dbReference type="AlphaFoldDB" id="A0A1F8GT31"/>
<organism evidence="4 5">
    <name type="scientific">Candidatus Yanofskybacteria bacterium RIFCSPLOWO2_01_FULL_49_25</name>
    <dbReference type="NCBI Taxonomy" id="1802701"/>
    <lineage>
        <taxon>Bacteria</taxon>
        <taxon>Candidatus Yanofskyibacteriota</taxon>
    </lineage>
</organism>
<reference evidence="4 5" key="1">
    <citation type="journal article" date="2016" name="Nat. Commun.">
        <title>Thousands of microbial genomes shed light on interconnected biogeochemical processes in an aquifer system.</title>
        <authorList>
            <person name="Anantharaman K."/>
            <person name="Brown C.T."/>
            <person name="Hug L.A."/>
            <person name="Sharon I."/>
            <person name="Castelle C.J."/>
            <person name="Probst A.J."/>
            <person name="Thomas B.C."/>
            <person name="Singh A."/>
            <person name="Wilkins M.J."/>
            <person name="Karaoz U."/>
            <person name="Brodie E.L."/>
            <person name="Williams K.H."/>
            <person name="Hubbard S.S."/>
            <person name="Banfield J.F."/>
        </authorList>
    </citation>
    <scope>NUCLEOTIDE SEQUENCE [LARGE SCALE GENOMIC DNA]</scope>
</reference>
<dbReference type="InterPro" id="IPR012677">
    <property type="entry name" value="Nucleotide-bd_a/b_plait_sf"/>
</dbReference>
<proteinExistence type="predicted"/>
<dbReference type="InterPro" id="IPR048289">
    <property type="entry name" value="RRM2_NsCP33-like"/>
</dbReference>
<keyword evidence="1" id="KW-0677">Repeat</keyword>
<name>A0A1F8GT31_9BACT</name>
<dbReference type="SMART" id="SM00360">
    <property type="entry name" value="RRM"/>
    <property type="match status" value="1"/>
</dbReference>
<dbReference type="PANTHER" id="PTHR48025">
    <property type="entry name" value="OS02G0815200 PROTEIN"/>
    <property type="match status" value="1"/>
</dbReference>
<gene>
    <name evidence="4" type="ORF">A3A33_02180</name>
</gene>
<sequence>MDTANASGTRLYVGSLPYSTTDDQLKTHFSQAGNVVSASVIIDKMSGRSKGFGFVEMGSADEAQKAIEMFDGKDFDGRTIVVNVARPMEARAPRSGGFGGDRGGRSSY</sequence>
<keyword evidence="2" id="KW-0694">RNA-binding</keyword>
<feature type="domain" description="RRM" evidence="3">
    <location>
        <begin position="9"/>
        <end position="87"/>
    </location>
</feature>
<dbReference type="InterPro" id="IPR035979">
    <property type="entry name" value="RBD_domain_sf"/>
</dbReference>
<evidence type="ECO:0000313" key="4">
    <source>
        <dbReference type="EMBL" id="OGN28140.1"/>
    </source>
</evidence>